<dbReference type="OrthoDB" id="3486565at2759"/>
<proteinExistence type="predicted"/>
<accession>A0A2N3MY60</accession>
<evidence type="ECO:0000259" key="1">
    <source>
        <dbReference type="Pfam" id="PF06985"/>
    </source>
</evidence>
<dbReference type="AlphaFoldDB" id="A0A2N3MY60"/>
<gene>
    <name evidence="2" type="ORF">jhhlp_008486</name>
</gene>
<comment type="caution">
    <text evidence="2">The sequence shown here is derived from an EMBL/GenBank/DDBJ whole genome shotgun (WGS) entry which is preliminary data.</text>
</comment>
<dbReference type="InterPro" id="IPR010730">
    <property type="entry name" value="HET"/>
</dbReference>
<protein>
    <recommendedName>
        <fullName evidence="1">Heterokaryon incompatibility domain-containing protein</fullName>
    </recommendedName>
</protein>
<dbReference type="PANTHER" id="PTHR33112">
    <property type="entry name" value="DOMAIN PROTEIN, PUTATIVE-RELATED"/>
    <property type="match status" value="1"/>
</dbReference>
<dbReference type="InParanoid" id="A0A2N3MY60"/>
<evidence type="ECO:0000313" key="3">
    <source>
        <dbReference type="Proteomes" id="UP000233524"/>
    </source>
</evidence>
<reference evidence="2 3" key="1">
    <citation type="journal article" date="2017" name="G3 (Bethesda)">
        <title>First Draft Genome Sequence of the Pathogenic Fungus Lomentospora prolificans (Formerly Scedosporium prolificans).</title>
        <authorList>
            <person name="Luo R."/>
            <person name="Zimin A."/>
            <person name="Workman R."/>
            <person name="Fan Y."/>
            <person name="Pertea G."/>
            <person name="Grossman N."/>
            <person name="Wear M.P."/>
            <person name="Jia B."/>
            <person name="Miller H."/>
            <person name="Casadevall A."/>
            <person name="Timp W."/>
            <person name="Zhang S.X."/>
            <person name="Salzberg S.L."/>
        </authorList>
    </citation>
    <scope>NUCLEOTIDE SEQUENCE [LARGE SCALE GENOMIC DNA]</scope>
    <source>
        <strain evidence="2 3">JHH-5317</strain>
    </source>
</reference>
<dbReference type="EMBL" id="NLAX01001623">
    <property type="protein sequence ID" value="PKS05119.1"/>
    <property type="molecule type" value="Genomic_DNA"/>
</dbReference>
<feature type="domain" description="Heterokaryon incompatibility" evidence="1">
    <location>
        <begin position="224"/>
        <end position="373"/>
    </location>
</feature>
<dbReference type="VEuPathDB" id="FungiDB:jhhlp_008486"/>
<evidence type="ECO:0000313" key="2">
    <source>
        <dbReference type="EMBL" id="PKS05119.1"/>
    </source>
</evidence>
<organism evidence="2 3">
    <name type="scientific">Lomentospora prolificans</name>
    <dbReference type="NCBI Taxonomy" id="41688"/>
    <lineage>
        <taxon>Eukaryota</taxon>
        <taxon>Fungi</taxon>
        <taxon>Dikarya</taxon>
        <taxon>Ascomycota</taxon>
        <taxon>Pezizomycotina</taxon>
        <taxon>Sordariomycetes</taxon>
        <taxon>Hypocreomycetidae</taxon>
        <taxon>Microascales</taxon>
        <taxon>Microascaceae</taxon>
        <taxon>Lomentospora</taxon>
    </lineage>
</organism>
<dbReference type="PANTHER" id="PTHR33112:SF8">
    <property type="entry name" value="HETEROKARYON INCOMPATIBILITY DOMAIN-CONTAINING PROTEIN"/>
    <property type="match status" value="1"/>
</dbReference>
<keyword evidence="3" id="KW-1185">Reference proteome</keyword>
<dbReference type="Proteomes" id="UP000233524">
    <property type="component" value="Unassembled WGS sequence"/>
</dbReference>
<dbReference type="Pfam" id="PF06985">
    <property type="entry name" value="HET"/>
    <property type="match status" value="1"/>
</dbReference>
<name>A0A2N3MY60_9PEZI</name>
<sequence>MSQPYLGMSLGSSSLCSICVGFDVRELLLTAEAQPSGTWNDPSAPDTLENLRPALFQFFKQHPNLLSLKSATSECDLCRSVWQAYAATAHPAELEDVVLSQGMNSQQIWFGTTAWDTTLNGLPHVVVTQHSEKGAMRILTSFEACALRGYEPLDNDHLLARSIYPNSGSKECLKLASDLLSSCINGHKSCSAQYPASAELPTRIIDTQGPNPKLIDTGGRHDTYAALSYCWGVGASFMLTKATEAQFRAGRPLADFPATLRDAIEVTRALNIRYLWIDALCIIQDSAEDWAREAARMCGVYGGAIVTIAAACAAKTAEGIFHDRKVPSEPRCWLDWRNGDEPSPKVFLRPGAEISNYKLSQNALSSRGWILQETLLAPRTIWFGTEQICFECPKGSVEESGRSVRITEMYRSKEYMRILRRNILPNWRRRLISFLKDLQLPVATLVSFPSPTTIFRARDLETLRHRALVARPLTIQGSFKPPASPAGMSHFDLWIKIIENYSCRSLTVITDTLPALSGLANEFHRATGDDYVAGLWKGDLLRGLCWTRTPQHKRLSSGQVEYQPRVPEKYLAPSWSWAGSTGRLVSFGPQSQYEAVTPFAKVLGTDIQLVHHDPFGAVSGGSITVQGPFLRLGTVDSLNAPQSPSPYPNLMTDISPFLKDPVADGYGENARAQQVGLLMLLKWRETSIKVDRVCCLILLGVDGEDSWRRLDLLVLKFIEIDKERTEKSSAILKEIKADMQKETVRII</sequence>